<keyword evidence="1" id="KW-1133">Transmembrane helix</keyword>
<feature type="non-terminal residue" evidence="2">
    <location>
        <position position="1"/>
    </location>
</feature>
<keyword evidence="1" id="KW-0472">Membrane</keyword>
<evidence type="ECO:0000313" key="2">
    <source>
        <dbReference type="EMBL" id="CAF4686926.1"/>
    </source>
</evidence>
<accession>A0A8S3A184</accession>
<proteinExistence type="predicted"/>
<gene>
    <name evidence="2" type="ORF">GIL414_LOCUS42509</name>
</gene>
<dbReference type="Proteomes" id="UP000681720">
    <property type="component" value="Unassembled WGS sequence"/>
</dbReference>
<feature type="transmembrane region" description="Helical" evidence="1">
    <location>
        <begin position="52"/>
        <end position="73"/>
    </location>
</feature>
<evidence type="ECO:0000313" key="3">
    <source>
        <dbReference type="Proteomes" id="UP000681720"/>
    </source>
</evidence>
<comment type="caution">
    <text evidence="2">The sequence shown here is derived from an EMBL/GenBank/DDBJ whole genome shotgun (WGS) entry which is preliminary data.</text>
</comment>
<feature type="transmembrane region" description="Helical" evidence="1">
    <location>
        <begin position="20"/>
        <end position="40"/>
    </location>
</feature>
<name>A0A8S3A184_9BILA</name>
<keyword evidence="1" id="KW-0812">Transmembrane</keyword>
<protein>
    <submittedName>
        <fullName evidence="2">Uncharacterized protein</fullName>
    </submittedName>
</protein>
<feature type="non-terminal residue" evidence="2">
    <location>
        <position position="81"/>
    </location>
</feature>
<evidence type="ECO:0000256" key="1">
    <source>
        <dbReference type="SAM" id="Phobius"/>
    </source>
</evidence>
<reference evidence="2" key="1">
    <citation type="submission" date="2021-02" db="EMBL/GenBank/DDBJ databases">
        <authorList>
            <person name="Nowell W R."/>
        </authorList>
    </citation>
    <scope>NUCLEOTIDE SEQUENCE</scope>
</reference>
<organism evidence="2 3">
    <name type="scientific">Rotaria magnacalcarata</name>
    <dbReference type="NCBI Taxonomy" id="392030"/>
    <lineage>
        <taxon>Eukaryota</taxon>
        <taxon>Metazoa</taxon>
        <taxon>Spiralia</taxon>
        <taxon>Gnathifera</taxon>
        <taxon>Rotifera</taxon>
        <taxon>Eurotatoria</taxon>
        <taxon>Bdelloidea</taxon>
        <taxon>Philodinida</taxon>
        <taxon>Philodinidae</taxon>
        <taxon>Rotaria</taxon>
    </lineage>
</organism>
<sequence length="81" mass="8690">QKELTFLQKAHQILAHRSTVIKLLITALLGFTTLMLYIKISYGLAAMSISPYLGILIGAAVEAGGYVTGSLLISTRLARKG</sequence>
<dbReference type="EMBL" id="CAJOBJ010123299">
    <property type="protein sequence ID" value="CAF4686926.1"/>
    <property type="molecule type" value="Genomic_DNA"/>
</dbReference>
<dbReference type="AlphaFoldDB" id="A0A8S3A184"/>